<feature type="region of interest" description="Disordered" evidence="2">
    <location>
        <begin position="181"/>
        <end position="207"/>
    </location>
</feature>
<dbReference type="Proteomes" id="UP000612746">
    <property type="component" value="Unassembled WGS sequence"/>
</dbReference>
<organism evidence="3 4">
    <name type="scientific">Umbelopsis vinacea</name>
    <dbReference type="NCBI Taxonomy" id="44442"/>
    <lineage>
        <taxon>Eukaryota</taxon>
        <taxon>Fungi</taxon>
        <taxon>Fungi incertae sedis</taxon>
        <taxon>Mucoromycota</taxon>
        <taxon>Mucoromycotina</taxon>
        <taxon>Umbelopsidomycetes</taxon>
        <taxon>Umbelopsidales</taxon>
        <taxon>Umbelopsidaceae</taxon>
        <taxon>Umbelopsis</taxon>
    </lineage>
</organism>
<keyword evidence="4" id="KW-1185">Reference proteome</keyword>
<gene>
    <name evidence="3" type="ORF">INT44_001884</name>
</gene>
<evidence type="ECO:0000313" key="4">
    <source>
        <dbReference type="Proteomes" id="UP000612746"/>
    </source>
</evidence>
<dbReference type="EMBL" id="JAEPRA010000011">
    <property type="protein sequence ID" value="KAG2178731.1"/>
    <property type="molecule type" value="Genomic_DNA"/>
</dbReference>
<feature type="region of interest" description="Disordered" evidence="2">
    <location>
        <begin position="82"/>
        <end position="106"/>
    </location>
</feature>
<reference evidence="3" key="1">
    <citation type="submission" date="2020-12" db="EMBL/GenBank/DDBJ databases">
        <title>Metabolic potential, ecology and presence of endohyphal bacteria is reflected in genomic diversity of Mucoromycotina.</title>
        <authorList>
            <person name="Muszewska A."/>
            <person name="Okrasinska A."/>
            <person name="Steczkiewicz K."/>
            <person name="Drgas O."/>
            <person name="Orlowska M."/>
            <person name="Perlinska-Lenart U."/>
            <person name="Aleksandrzak-Piekarczyk T."/>
            <person name="Szatraj K."/>
            <person name="Zielenkiewicz U."/>
            <person name="Pilsyk S."/>
            <person name="Malc E."/>
            <person name="Mieczkowski P."/>
            <person name="Kruszewska J.S."/>
            <person name="Biernat P."/>
            <person name="Pawlowska J."/>
        </authorList>
    </citation>
    <scope>NUCLEOTIDE SEQUENCE</scope>
    <source>
        <strain evidence="3">WA0000051536</strain>
    </source>
</reference>
<dbReference type="AlphaFoldDB" id="A0A8H7UAU3"/>
<sequence length="417" mass="47442">MEFEELSKIIKSGKVVGANSSSTSLELADPAPSYETFRNTIYHYPSVPHRSWTDYPSGPGISKRRRPVPGVSRFVNSVRKLRKDSGSRSAKPFEEVMSSEDDVSDSDRNYKLSSTFNDASDISFNTALMMDGPPKDQYIPQPKPKFSRSSSKSSIIAIPETDIREKKLQRPDRLRGLRTKSHNSIRDGRPPRIWRKKLTSSPKNAGSALGIQFNNTVTEEESMGFNQAPDQHETMINIRAAMNNMSNILGHQTPTSPIAVQETAAKLPSDYLVHELVQRIEYLQGRMRFEEDKIQKSRDEIKFYIENLKTLDDKVEKLNSGIAAARVTSIPGMEQQLAETGQRNPNLKRSRNAHIKTVKSIDQQNRRMKDYPSKLMELERQIQAARRRETASMLMDKWGTPIGKIEYVFIYKNCIEA</sequence>
<dbReference type="OrthoDB" id="2376398at2759"/>
<keyword evidence="1" id="KW-0175">Coiled coil</keyword>
<feature type="coiled-coil region" evidence="1">
    <location>
        <begin position="361"/>
        <end position="388"/>
    </location>
</feature>
<name>A0A8H7UAU3_9FUNG</name>
<evidence type="ECO:0000313" key="3">
    <source>
        <dbReference type="EMBL" id="KAG2178731.1"/>
    </source>
</evidence>
<comment type="caution">
    <text evidence="3">The sequence shown here is derived from an EMBL/GenBank/DDBJ whole genome shotgun (WGS) entry which is preliminary data.</text>
</comment>
<proteinExistence type="predicted"/>
<evidence type="ECO:0000256" key="2">
    <source>
        <dbReference type="SAM" id="MobiDB-lite"/>
    </source>
</evidence>
<accession>A0A8H7UAU3</accession>
<feature type="compositionally biased region" description="Basic and acidic residues" evidence="2">
    <location>
        <begin position="83"/>
        <end position="94"/>
    </location>
</feature>
<feature type="coiled-coil region" evidence="1">
    <location>
        <begin position="280"/>
        <end position="314"/>
    </location>
</feature>
<protein>
    <submittedName>
        <fullName evidence="3">Uncharacterized protein</fullName>
    </submittedName>
</protein>
<evidence type="ECO:0000256" key="1">
    <source>
        <dbReference type="SAM" id="Coils"/>
    </source>
</evidence>